<dbReference type="AlphaFoldDB" id="A0A6F8XRU9"/>
<feature type="transmembrane region" description="Helical" evidence="1">
    <location>
        <begin position="78"/>
        <end position="98"/>
    </location>
</feature>
<keyword evidence="1" id="KW-0472">Membrane</keyword>
<feature type="transmembrane region" description="Helical" evidence="1">
    <location>
        <begin position="12"/>
        <end position="35"/>
    </location>
</feature>
<dbReference type="KEGG" id="pfla:Pflav_029370"/>
<feature type="transmembrane region" description="Helical" evidence="1">
    <location>
        <begin position="41"/>
        <end position="62"/>
    </location>
</feature>
<dbReference type="EMBL" id="AP022870">
    <property type="protein sequence ID" value="BCB76527.1"/>
    <property type="molecule type" value="Genomic_DNA"/>
</dbReference>
<reference evidence="2 3" key="1">
    <citation type="submission" date="2020-03" db="EMBL/GenBank/DDBJ databases">
        <title>Whole genome shotgun sequence of Phytohabitans flavus NBRC 107702.</title>
        <authorList>
            <person name="Komaki H."/>
            <person name="Tamura T."/>
        </authorList>
    </citation>
    <scope>NUCLEOTIDE SEQUENCE [LARGE SCALE GENOMIC DNA]</scope>
    <source>
        <strain evidence="2 3">NBRC 107702</strain>
    </source>
</reference>
<evidence type="ECO:0000313" key="2">
    <source>
        <dbReference type="EMBL" id="BCB76527.1"/>
    </source>
</evidence>
<organism evidence="2 3">
    <name type="scientific">Phytohabitans flavus</name>
    <dbReference type="NCBI Taxonomy" id="1076124"/>
    <lineage>
        <taxon>Bacteria</taxon>
        <taxon>Bacillati</taxon>
        <taxon>Actinomycetota</taxon>
        <taxon>Actinomycetes</taxon>
        <taxon>Micromonosporales</taxon>
        <taxon>Micromonosporaceae</taxon>
    </lineage>
</organism>
<gene>
    <name evidence="2" type="ORF">Pflav_029370</name>
</gene>
<feature type="transmembrane region" description="Helical" evidence="1">
    <location>
        <begin position="202"/>
        <end position="222"/>
    </location>
</feature>
<accession>A0A6F8XRU9</accession>
<proteinExistence type="predicted"/>
<sequence length="243" mass="25117">MSSTKSVGRATAPAVAVVLLVLMGLAILGGVGLMLMAPTAVAGLVATAFGVVLVFPAALFAGTHARASGARAVPARELVIWLAVGVLVALGAVGIVAVTQRYSAAYTEAHGTPVTVTLPSECVQRSVRSGNGSTTCEDASWKVDGATVRGTLYASYSELTALGRSATGTVLTDKPVEAFAIGDTAVTSEYAGGDWFLAVARLPWWTALALPLALILWPFAVWRTRRARAAAGLPPRRIVQFKV</sequence>
<dbReference type="Proteomes" id="UP000502508">
    <property type="component" value="Chromosome"/>
</dbReference>
<evidence type="ECO:0000256" key="1">
    <source>
        <dbReference type="SAM" id="Phobius"/>
    </source>
</evidence>
<keyword evidence="1" id="KW-1133">Transmembrane helix</keyword>
<keyword evidence="1" id="KW-0812">Transmembrane</keyword>
<name>A0A6F8XRU9_9ACTN</name>
<reference evidence="2 3" key="2">
    <citation type="submission" date="2020-03" db="EMBL/GenBank/DDBJ databases">
        <authorList>
            <person name="Ichikawa N."/>
            <person name="Kimura A."/>
            <person name="Kitahashi Y."/>
            <person name="Uohara A."/>
        </authorList>
    </citation>
    <scope>NUCLEOTIDE SEQUENCE [LARGE SCALE GENOMIC DNA]</scope>
    <source>
        <strain evidence="2 3">NBRC 107702</strain>
    </source>
</reference>
<dbReference type="RefSeq" id="WP_173036550.1">
    <property type="nucleotide sequence ID" value="NZ_AP022870.1"/>
</dbReference>
<keyword evidence="3" id="KW-1185">Reference proteome</keyword>
<evidence type="ECO:0000313" key="3">
    <source>
        <dbReference type="Proteomes" id="UP000502508"/>
    </source>
</evidence>
<protein>
    <submittedName>
        <fullName evidence="2">Uncharacterized protein</fullName>
    </submittedName>
</protein>